<keyword evidence="6" id="KW-1185">Reference proteome</keyword>
<keyword evidence="3" id="KW-0560">Oxidoreductase</keyword>
<keyword evidence="2" id="KW-0274">FAD</keyword>
<proteinExistence type="predicted"/>
<evidence type="ECO:0000256" key="1">
    <source>
        <dbReference type="ARBA" id="ARBA00022630"/>
    </source>
</evidence>
<dbReference type="InterPro" id="IPR016166">
    <property type="entry name" value="FAD-bd_PCMH"/>
</dbReference>
<organism evidence="5 6">
    <name type="scientific">Rhodococcus globerulus</name>
    <dbReference type="NCBI Taxonomy" id="33008"/>
    <lineage>
        <taxon>Bacteria</taxon>
        <taxon>Bacillati</taxon>
        <taxon>Actinomycetota</taxon>
        <taxon>Actinomycetes</taxon>
        <taxon>Mycobacteriales</taxon>
        <taxon>Nocardiaceae</taxon>
        <taxon>Rhodococcus</taxon>
    </lineage>
</organism>
<dbReference type="SUPFAM" id="SSF55103">
    <property type="entry name" value="FAD-linked oxidases, C-terminal domain"/>
    <property type="match status" value="1"/>
</dbReference>
<dbReference type="Pfam" id="PF01565">
    <property type="entry name" value="FAD_binding_4"/>
    <property type="match status" value="1"/>
</dbReference>
<name>A0ABU4C3Z0_RHOGO</name>
<dbReference type="RefSeq" id="WP_317545683.1">
    <property type="nucleotide sequence ID" value="NZ_JAWLKB010000035.1"/>
</dbReference>
<sequence length="474" mass="51505">MTTVTERQHSNYLDDFKNLLGADQVLSEGRKISRYLRDFSWYSPILENALADTSVDAVVRPGSIDELTAVVALAARHRVPITLRGAGTGNYGQSLPLEQGIVVDIKGVSGILELSEGRVSVLPGTVMKSIETAANAAGQELAVMPSTYRVATASGFISGGSGGLGASAHGDLWSNNILAVELITVEETPRTIRLEGDDVNLVLHMYGTVGVLTRIEMRLVPMHTYEANLVTFDDFDQCCQFGWELVDSDIHARLASLQQAPIGSMMTPISHEIPDGAHVALVWSDVDHARALSELAEVYSGTVKPWPQGATHITQFPYSHTILWSRKAEPDSSWLQCEYATGDKERFLEQVHAVTERYNGVFLQHIEINTTPSGQVRCMGIPPLVNLSDHEASLDELIAYCTGLGISLLNPHSYVVEEGGFVGDTGRMLALKQDVDPFGILNPGKLGKSFFSSRATTVAAADRDMRAPEQLSKD</sequence>
<dbReference type="Gene3D" id="3.30.465.10">
    <property type="match status" value="1"/>
</dbReference>
<accession>A0ABU4C3Z0</accession>
<keyword evidence="1" id="KW-0285">Flavoprotein</keyword>
<gene>
    <name evidence="5" type="ORF">R3Q16_31875</name>
</gene>
<evidence type="ECO:0000256" key="3">
    <source>
        <dbReference type="ARBA" id="ARBA00023002"/>
    </source>
</evidence>
<dbReference type="InterPro" id="IPR016169">
    <property type="entry name" value="FAD-bd_PCMH_sub2"/>
</dbReference>
<dbReference type="InterPro" id="IPR006094">
    <property type="entry name" value="Oxid_FAD_bind_N"/>
</dbReference>
<reference evidence="5 6" key="1">
    <citation type="submission" date="2023-10" db="EMBL/GenBank/DDBJ databases">
        <title>Development of a sustainable strategy for remediation of hydrocarbon-contaminated territories based on the waste exchange concept.</title>
        <authorList>
            <person name="Krivoruchko A."/>
        </authorList>
    </citation>
    <scope>NUCLEOTIDE SEQUENCE [LARGE SCALE GENOMIC DNA]</scope>
    <source>
        <strain evidence="5 6">IEGM 1203</strain>
    </source>
</reference>
<protein>
    <submittedName>
        <fullName evidence="5">FAD-binding oxidoreductase</fullName>
    </submittedName>
</protein>
<dbReference type="Proteomes" id="UP001185927">
    <property type="component" value="Unassembled WGS sequence"/>
</dbReference>
<evidence type="ECO:0000313" key="6">
    <source>
        <dbReference type="Proteomes" id="UP001185927"/>
    </source>
</evidence>
<dbReference type="PANTHER" id="PTHR11748:SF119">
    <property type="entry name" value="D-2-HYDROXYGLUTARATE DEHYDROGENASE"/>
    <property type="match status" value="1"/>
</dbReference>
<dbReference type="InterPro" id="IPR016164">
    <property type="entry name" value="FAD-linked_Oxase-like_C"/>
</dbReference>
<dbReference type="EMBL" id="JAWLKB010000035">
    <property type="protein sequence ID" value="MDV6271222.1"/>
    <property type="molecule type" value="Genomic_DNA"/>
</dbReference>
<evidence type="ECO:0000313" key="5">
    <source>
        <dbReference type="EMBL" id="MDV6271222.1"/>
    </source>
</evidence>
<evidence type="ECO:0000259" key="4">
    <source>
        <dbReference type="PROSITE" id="PS51387"/>
    </source>
</evidence>
<feature type="domain" description="FAD-binding PCMH-type" evidence="4">
    <location>
        <begin position="51"/>
        <end position="222"/>
    </location>
</feature>
<dbReference type="PANTHER" id="PTHR11748">
    <property type="entry name" value="D-LACTATE DEHYDROGENASE"/>
    <property type="match status" value="1"/>
</dbReference>
<dbReference type="SUPFAM" id="SSF56176">
    <property type="entry name" value="FAD-binding/transporter-associated domain-like"/>
    <property type="match status" value="1"/>
</dbReference>
<comment type="caution">
    <text evidence="5">The sequence shown here is derived from an EMBL/GenBank/DDBJ whole genome shotgun (WGS) entry which is preliminary data.</text>
</comment>
<evidence type="ECO:0000256" key="2">
    <source>
        <dbReference type="ARBA" id="ARBA00022827"/>
    </source>
</evidence>
<dbReference type="InterPro" id="IPR036318">
    <property type="entry name" value="FAD-bd_PCMH-like_sf"/>
</dbReference>
<dbReference type="Gene3D" id="3.30.43.10">
    <property type="entry name" value="Uridine Diphospho-n-acetylenolpyruvylglucosamine Reductase, domain 2"/>
    <property type="match status" value="1"/>
</dbReference>
<dbReference type="InterPro" id="IPR016167">
    <property type="entry name" value="FAD-bd_PCMH_sub1"/>
</dbReference>
<dbReference type="PROSITE" id="PS51387">
    <property type="entry name" value="FAD_PCMH"/>
    <property type="match status" value="1"/>
</dbReference>